<dbReference type="GO" id="GO:0009368">
    <property type="term" value="C:endopeptidase Clp complex"/>
    <property type="evidence" value="ECO:0007669"/>
    <property type="project" value="TreeGrafter"/>
</dbReference>
<dbReference type="HAMAP" id="MF_00444">
    <property type="entry name" value="ClpP"/>
    <property type="match status" value="1"/>
</dbReference>
<dbReference type="GO" id="GO:0006515">
    <property type="term" value="P:protein quality control for misfolded or incompletely synthesized proteins"/>
    <property type="evidence" value="ECO:0007669"/>
    <property type="project" value="TreeGrafter"/>
</dbReference>
<keyword evidence="3 7" id="KW-0645">Protease</keyword>
<comment type="similarity">
    <text evidence="1 7 9">Belongs to the peptidase S14 family.</text>
</comment>
<dbReference type="PRINTS" id="PR00127">
    <property type="entry name" value="CLPPROTEASEP"/>
</dbReference>
<dbReference type="eggNOG" id="COG0740">
    <property type="taxonomic scope" value="Bacteria"/>
</dbReference>
<dbReference type="InterPro" id="IPR029045">
    <property type="entry name" value="ClpP/crotonase-like_dom_sf"/>
</dbReference>
<name>D6TEB7_KTERA</name>
<evidence type="ECO:0000256" key="7">
    <source>
        <dbReference type="HAMAP-Rule" id="MF_00444"/>
    </source>
</evidence>
<dbReference type="Gene3D" id="3.90.226.10">
    <property type="entry name" value="2-enoyl-CoA Hydratase, Chain A, domain 1"/>
    <property type="match status" value="1"/>
</dbReference>
<evidence type="ECO:0000256" key="3">
    <source>
        <dbReference type="ARBA" id="ARBA00022670"/>
    </source>
</evidence>
<evidence type="ECO:0000256" key="8">
    <source>
        <dbReference type="PROSITE-ProRule" id="PRU10086"/>
    </source>
</evidence>
<feature type="active site" description="Nucleophile" evidence="7">
    <location>
        <position position="119"/>
    </location>
</feature>
<dbReference type="GO" id="GO:0004176">
    <property type="term" value="F:ATP-dependent peptidase activity"/>
    <property type="evidence" value="ECO:0007669"/>
    <property type="project" value="InterPro"/>
</dbReference>
<comment type="catalytic activity">
    <reaction evidence="6 7 8">
        <text>Hydrolysis of proteins to small peptides in the presence of ATP and magnesium. alpha-casein is the usual test substrate. In the absence of ATP, only oligopeptides shorter than five residues are hydrolyzed (such as succinyl-Leu-Tyr-|-NHMec, and Leu-Tyr-Leu-|-Tyr-Trp, in which cleavage of the -Tyr-|-Leu- and -Tyr-|-Trp bonds also occurs).</text>
        <dbReference type="EC" id="3.4.21.92"/>
    </reaction>
</comment>
<evidence type="ECO:0000256" key="4">
    <source>
        <dbReference type="ARBA" id="ARBA00022801"/>
    </source>
</evidence>
<keyword evidence="4 7" id="KW-0378">Hydrolase</keyword>
<protein>
    <recommendedName>
        <fullName evidence="7 9">ATP-dependent Clp protease proteolytic subunit</fullName>
        <ecNumber evidence="7">3.4.21.92</ecNumber>
    </recommendedName>
    <alternativeName>
        <fullName evidence="7">Endopeptidase Clp</fullName>
    </alternativeName>
</protein>
<comment type="function">
    <text evidence="7">Cleaves peptides in various proteins in a process that requires ATP hydrolysis. Has a chymotrypsin-like activity. Plays a major role in the degradation of misfolded proteins.</text>
</comment>
<dbReference type="PANTHER" id="PTHR10381:SF70">
    <property type="entry name" value="ATP-DEPENDENT CLP PROTEASE PROTEOLYTIC SUBUNIT"/>
    <property type="match status" value="1"/>
</dbReference>
<dbReference type="InterPro" id="IPR023562">
    <property type="entry name" value="ClpP/TepA"/>
</dbReference>
<dbReference type="STRING" id="485913.Krac_11906"/>
<evidence type="ECO:0000313" key="10">
    <source>
        <dbReference type="EMBL" id="EFH90290.1"/>
    </source>
</evidence>
<proteinExistence type="inferred from homology"/>
<dbReference type="GO" id="GO:0004252">
    <property type="term" value="F:serine-type endopeptidase activity"/>
    <property type="evidence" value="ECO:0007669"/>
    <property type="project" value="UniProtKB-UniRule"/>
</dbReference>
<dbReference type="EC" id="3.4.21.92" evidence="7"/>
<evidence type="ECO:0000256" key="9">
    <source>
        <dbReference type="RuleBase" id="RU003567"/>
    </source>
</evidence>
<comment type="subcellular location">
    <subcellularLocation>
        <location evidence="7">Cytoplasm</location>
    </subcellularLocation>
</comment>
<accession>D6TEB7</accession>
<evidence type="ECO:0000313" key="11">
    <source>
        <dbReference type="Proteomes" id="UP000004508"/>
    </source>
</evidence>
<sequence>MVEIMDSIVYPHDPRRQREGLRSIPSIRNEYRGGREGSYGIEDLLLKDRIILIGKPIDDMVAYQTIMLLLYLEHEDSSQDISLYLNSPGGSVTAGLAIYDTMQYIKPDVSTVCVGMAMSMASVLLAGGAKGKRFSLPNSTILIHQPLISGEIAGQASDIEIEAREIIRTRSELNELLAKHTGQPVERIAQDSDRDNYMTAHQAVEYGLIDEVLES</sequence>
<keyword evidence="5 7" id="KW-0720">Serine protease</keyword>
<comment type="caution">
    <text evidence="10">The sequence shown here is derived from an EMBL/GenBank/DDBJ whole genome shotgun (WGS) entry which is preliminary data.</text>
</comment>
<feature type="active site" evidence="7 8">
    <location>
        <position position="144"/>
    </location>
</feature>
<gene>
    <name evidence="7" type="primary">clpP</name>
    <name evidence="10" type="ORF">Krac_11906</name>
</gene>
<dbReference type="FunFam" id="3.90.226.10:FF:000001">
    <property type="entry name" value="ATP-dependent Clp protease proteolytic subunit"/>
    <property type="match status" value="1"/>
</dbReference>
<dbReference type="PROSITE" id="PS00382">
    <property type="entry name" value="CLP_PROTEASE_HIS"/>
    <property type="match status" value="1"/>
</dbReference>
<evidence type="ECO:0000256" key="2">
    <source>
        <dbReference type="ARBA" id="ARBA00022490"/>
    </source>
</evidence>
<dbReference type="SUPFAM" id="SSF52096">
    <property type="entry name" value="ClpP/crotonase"/>
    <property type="match status" value="1"/>
</dbReference>
<dbReference type="AlphaFoldDB" id="D6TEB7"/>
<organism evidence="10 11">
    <name type="scientific">Ktedonobacter racemifer DSM 44963</name>
    <dbReference type="NCBI Taxonomy" id="485913"/>
    <lineage>
        <taxon>Bacteria</taxon>
        <taxon>Bacillati</taxon>
        <taxon>Chloroflexota</taxon>
        <taxon>Ktedonobacteria</taxon>
        <taxon>Ktedonobacterales</taxon>
        <taxon>Ktedonobacteraceae</taxon>
        <taxon>Ktedonobacter</taxon>
    </lineage>
</organism>
<dbReference type="NCBIfam" id="NF001368">
    <property type="entry name" value="PRK00277.1"/>
    <property type="match status" value="1"/>
</dbReference>
<reference evidence="10 11" key="1">
    <citation type="journal article" date="2011" name="Stand. Genomic Sci.">
        <title>Non-contiguous finished genome sequence and contextual data of the filamentous soil bacterium Ktedonobacter racemifer type strain (SOSP1-21).</title>
        <authorList>
            <person name="Chang Y.J."/>
            <person name="Land M."/>
            <person name="Hauser L."/>
            <person name="Chertkov O."/>
            <person name="Del Rio T.G."/>
            <person name="Nolan M."/>
            <person name="Copeland A."/>
            <person name="Tice H."/>
            <person name="Cheng J.F."/>
            <person name="Lucas S."/>
            <person name="Han C."/>
            <person name="Goodwin L."/>
            <person name="Pitluck S."/>
            <person name="Ivanova N."/>
            <person name="Ovchinikova G."/>
            <person name="Pati A."/>
            <person name="Chen A."/>
            <person name="Palaniappan K."/>
            <person name="Mavromatis K."/>
            <person name="Liolios K."/>
            <person name="Brettin T."/>
            <person name="Fiebig A."/>
            <person name="Rohde M."/>
            <person name="Abt B."/>
            <person name="Goker M."/>
            <person name="Detter J.C."/>
            <person name="Woyke T."/>
            <person name="Bristow J."/>
            <person name="Eisen J.A."/>
            <person name="Markowitz V."/>
            <person name="Hugenholtz P."/>
            <person name="Kyrpides N.C."/>
            <person name="Klenk H.P."/>
            <person name="Lapidus A."/>
        </authorList>
    </citation>
    <scope>NUCLEOTIDE SEQUENCE [LARGE SCALE GENOMIC DNA]</scope>
    <source>
        <strain evidence="11">DSM 44963</strain>
    </source>
</reference>
<comment type="subunit">
    <text evidence="7">Fourteen ClpP subunits assemble into 2 heptameric rings which stack back to back to give a disk-like structure with a central cavity, resembling the structure of eukaryotic proteasomes.</text>
</comment>
<dbReference type="NCBIfam" id="NF009205">
    <property type="entry name" value="PRK12553.1"/>
    <property type="match status" value="1"/>
</dbReference>
<dbReference type="InterPro" id="IPR001907">
    <property type="entry name" value="ClpP"/>
</dbReference>
<dbReference type="CDD" id="cd07017">
    <property type="entry name" value="S14_ClpP_2"/>
    <property type="match status" value="1"/>
</dbReference>
<dbReference type="InParanoid" id="D6TEB7"/>
<keyword evidence="2 7" id="KW-0963">Cytoplasm</keyword>
<evidence type="ECO:0000256" key="6">
    <source>
        <dbReference type="ARBA" id="ARBA00034021"/>
    </source>
</evidence>
<dbReference type="RefSeq" id="WP_007907505.1">
    <property type="nucleotide sequence ID" value="NZ_ADVG01000001.1"/>
</dbReference>
<dbReference type="GO" id="GO:0005737">
    <property type="term" value="C:cytoplasm"/>
    <property type="evidence" value="ECO:0007669"/>
    <property type="project" value="UniProtKB-SubCell"/>
</dbReference>
<dbReference type="MEROPS" id="S14.001"/>
<evidence type="ECO:0000256" key="5">
    <source>
        <dbReference type="ARBA" id="ARBA00022825"/>
    </source>
</evidence>
<dbReference type="EMBL" id="ADVG01000001">
    <property type="protein sequence ID" value="EFH90290.1"/>
    <property type="molecule type" value="Genomic_DNA"/>
</dbReference>
<dbReference type="Pfam" id="PF00574">
    <property type="entry name" value="CLP_protease"/>
    <property type="match status" value="1"/>
</dbReference>
<evidence type="ECO:0000256" key="1">
    <source>
        <dbReference type="ARBA" id="ARBA00007039"/>
    </source>
</evidence>
<keyword evidence="11" id="KW-1185">Reference proteome</keyword>
<dbReference type="Proteomes" id="UP000004508">
    <property type="component" value="Unassembled WGS sequence"/>
</dbReference>
<dbReference type="PANTHER" id="PTHR10381">
    <property type="entry name" value="ATP-DEPENDENT CLP PROTEASE PROTEOLYTIC SUBUNIT"/>
    <property type="match status" value="1"/>
</dbReference>
<dbReference type="GO" id="GO:0051117">
    <property type="term" value="F:ATPase binding"/>
    <property type="evidence" value="ECO:0007669"/>
    <property type="project" value="TreeGrafter"/>
</dbReference>
<dbReference type="InterPro" id="IPR033135">
    <property type="entry name" value="ClpP_His_AS"/>
</dbReference>